<keyword evidence="1" id="KW-0175">Coiled coil</keyword>
<dbReference type="EMBL" id="PUHQ01000019">
    <property type="protein sequence ID" value="KAG0663547.1"/>
    <property type="molecule type" value="Genomic_DNA"/>
</dbReference>
<dbReference type="Pfam" id="PF11312">
    <property type="entry name" value="Methyltransf_34"/>
    <property type="match status" value="1"/>
</dbReference>
<feature type="region of interest" description="Disordered" evidence="2">
    <location>
        <begin position="139"/>
        <end position="169"/>
    </location>
</feature>
<evidence type="ECO:0008006" key="5">
    <source>
        <dbReference type="Google" id="ProtNLM"/>
    </source>
</evidence>
<keyword evidence="4" id="KW-1185">Reference proteome</keyword>
<evidence type="ECO:0000313" key="3">
    <source>
        <dbReference type="EMBL" id="KAG0663547.1"/>
    </source>
</evidence>
<feature type="coiled-coil region" evidence="1">
    <location>
        <begin position="176"/>
        <end position="203"/>
    </location>
</feature>
<evidence type="ECO:0000256" key="1">
    <source>
        <dbReference type="SAM" id="Coils"/>
    </source>
</evidence>
<organism evidence="3 4">
    <name type="scientific">Rhodotorula mucilaginosa</name>
    <name type="common">Yeast</name>
    <name type="synonym">Rhodotorula rubra</name>
    <dbReference type="NCBI Taxonomy" id="5537"/>
    <lineage>
        <taxon>Eukaryota</taxon>
        <taxon>Fungi</taxon>
        <taxon>Dikarya</taxon>
        <taxon>Basidiomycota</taxon>
        <taxon>Pucciniomycotina</taxon>
        <taxon>Microbotryomycetes</taxon>
        <taxon>Sporidiobolales</taxon>
        <taxon>Sporidiobolaceae</taxon>
        <taxon>Rhodotorula</taxon>
    </lineage>
</organism>
<dbReference type="OrthoDB" id="6419443at2759"/>
<reference evidence="3 4" key="1">
    <citation type="submission" date="2020-11" db="EMBL/GenBank/DDBJ databases">
        <title>Kefir isolates.</title>
        <authorList>
            <person name="Marcisauskas S."/>
            <person name="Kim Y."/>
            <person name="Blasche S."/>
        </authorList>
    </citation>
    <scope>NUCLEOTIDE SEQUENCE [LARGE SCALE GENOMIC DNA]</scope>
    <source>
        <strain evidence="3 4">KR</strain>
    </source>
</reference>
<comment type="caution">
    <text evidence="3">The sequence shown here is derived from an EMBL/GenBank/DDBJ whole genome shotgun (WGS) entry which is preliminary data.</text>
</comment>
<dbReference type="Proteomes" id="UP000777482">
    <property type="component" value="Unassembled WGS sequence"/>
</dbReference>
<dbReference type="InterPro" id="IPR021463">
    <property type="entry name" value="Methyltransf_34"/>
</dbReference>
<proteinExistence type="predicted"/>
<gene>
    <name evidence="3" type="ORF">C6P46_002443</name>
</gene>
<accession>A0A9P6W6L2</accession>
<name>A0A9P6W6L2_RHOMI</name>
<evidence type="ECO:0000256" key="2">
    <source>
        <dbReference type="SAM" id="MobiDB-lite"/>
    </source>
</evidence>
<feature type="region of interest" description="Disordered" evidence="2">
    <location>
        <begin position="13"/>
        <end position="56"/>
    </location>
</feature>
<dbReference type="AlphaFoldDB" id="A0A9P6W6L2"/>
<protein>
    <recommendedName>
        <fullName evidence="5">25S rRNA (Uridine(2843)-N(3))-methyltransferase</fullName>
    </recommendedName>
</protein>
<evidence type="ECO:0000313" key="4">
    <source>
        <dbReference type="Proteomes" id="UP000777482"/>
    </source>
</evidence>
<sequence length="469" mass="50946">MVQLNNTFEQLKVSEGGPAVQQKPSRPVKATLRTRQPLDSEESDLQPDSNAADSSTSSSAQLLALLSRLFAPLRRSPNFSATLQHVKGLLYDQQYLAAFGTESEEGERWREVYAARWVPSRAVIYQRIFDECDIAQHLGWQTPSGETNGGGGGERPRSEEEELEQERERAKLRRRLRQEGKSADEISQAVAELEQQFRAARSSKADSKGEGAAAVVDAIMIGAGAGSEVVALGAVLGVAAAGRASSGDADPTLAAAEYRPPPRVRVHAVDQGSWDVLLDKMAQGLRDAWPTLDSEHVEEDGGDQQQPRFDVRFVKGNILDNKMITTAAGSSSPVIDFGSSSLRLITICFTITELLLQSRLETLRLLSTISRSAPSGTLFLIVESASLAQIPIGQEGRTYPLGRLLDHALCGGGDKGGGGGGGVWEILKSEDAKWYRMPNDADEVYNAMGKGTKVKLENSRVVLRLYRKR</sequence>